<dbReference type="EMBL" id="CM007381">
    <property type="protein sequence ID" value="ONK79799.1"/>
    <property type="molecule type" value="Genomic_DNA"/>
</dbReference>
<proteinExistence type="predicted"/>
<evidence type="ECO:0000256" key="1">
    <source>
        <dbReference type="SAM" id="MobiDB-lite"/>
    </source>
</evidence>
<feature type="region of interest" description="Disordered" evidence="1">
    <location>
        <begin position="310"/>
        <end position="340"/>
    </location>
</feature>
<feature type="region of interest" description="Disordered" evidence="1">
    <location>
        <begin position="399"/>
        <end position="459"/>
    </location>
</feature>
<reference evidence="3" key="1">
    <citation type="journal article" date="2017" name="Nat. Commun.">
        <title>The asparagus genome sheds light on the origin and evolution of a young Y chromosome.</title>
        <authorList>
            <person name="Harkess A."/>
            <person name="Zhou J."/>
            <person name="Xu C."/>
            <person name="Bowers J.E."/>
            <person name="Van der Hulst R."/>
            <person name="Ayyampalayam S."/>
            <person name="Mercati F."/>
            <person name="Riccardi P."/>
            <person name="McKain M.R."/>
            <person name="Kakrana A."/>
            <person name="Tang H."/>
            <person name="Ray J."/>
            <person name="Groenendijk J."/>
            <person name="Arikit S."/>
            <person name="Mathioni S.M."/>
            <person name="Nakano M."/>
            <person name="Shan H."/>
            <person name="Telgmann-Rauber A."/>
            <person name="Kanno A."/>
            <person name="Yue Z."/>
            <person name="Chen H."/>
            <person name="Li W."/>
            <person name="Chen Y."/>
            <person name="Xu X."/>
            <person name="Zhang Y."/>
            <person name="Luo S."/>
            <person name="Chen H."/>
            <person name="Gao J."/>
            <person name="Mao Z."/>
            <person name="Pires J.C."/>
            <person name="Luo M."/>
            <person name="Kudrna D."/>
            <person name="Wing R.A."/>
            <person name="Meyers B.C."/>
            <person name="Yi K."/>
            <person name="Kong H."/>
            <person name="Lavrijsen P."/>
            <person name="Sunseri F."/>
            <person name="Falavigna A."/>
            <person name="Ye Y."/>
            <person name="Leebens-Mack J.H."/>
            <person name="Chen G."/>
        </authorList>
    </citation>
    <scope>NUCLEOTIDE SEQUENCE [LARGE SCALE GENOMIC DNA]</scope>
    <source>
        <strain evidence="3">cv. DH0086</strain>
    </source>
</reference>
<dbReference type="Proteomes" id="UP000243459">
    <property type="component" value="Chromosome 1"/>
</dbReference>
<keyword evidence="3" id="KW-1185">Reference proteome</keyword>
<feature type="compositionally biased region" description="Basic and acidic residues" evidence="1">
    <location>
        <begin position="14"/>
        <end position="23"/>
    </location>
</feature>
<name>A0A5P1FS34_ASPOF</name>
<sequence>MAGDSTPKANLNADHNESDDAQRCEISDSAVKRAKPAITLRPTASFGAYHDFMQNLVTRMGPRHFAAYEDSVFRHYVQFGPPGVDLPTFEHILSQWDKKSKKFVFTDRNDGEEIPCSFNLEWVMEHTWFSNEGLHVDHNRDRKNRIWSRFFDKPEAGGSSSIAPPKGGPTRRNVEDLLLKLLWYYELTGIKKPALGCTGPAAVDAGRARGPRDLLHKKKRRAEDDDIPIDALAIDEDAEQPNDAVEQMDWPQQVIYWKSIAAMNKALRRQNENKFKGMIAADRVKISALSVKVAKLSAQNRRLREELSEARSGTLSVYKDKSPTGLESEAPPTGRASPQPLFFDIHKESEDAPPEELPPPEASAVDKALEAEINEGEKVSPPAKELLTCTDTLREDTGMEIKQSENARPPAAETSTDDEDAPIVFSKALNKRKRGATGARGKMAADAPPKRKRCKRSVKPSKWVVTPYTEGKKKKEKDNIGDKAIIEVGGEEEAQVQENNAELAPARLQSDPHSIWEKHMSSPMSSAEEMYRDKLNEGIPFPDGFIIKFVGDKDTFVHNYKVRLLKIKDLRCTRNRFTIIKVKALSEMWKGLVTLESLH</sequence>
<gene>
    <name evidence="2" type="ORF">A4U43_C01F10190</name>
</gene>
<evidence type="ECO:0000313" key="3">
    <source>
        <dbReference type="Proteomes" id="UP000243459"/>
    </source>
</evidence>
<feature type="region of interest" description="Disordered" evidence="1">
    <location>
        <begin position="1"/>
        <end position="23"/>
    </location>
</feature>
<protein>
    <submittedName>
        <fullName evidence="2">Uncharacterized protein</fullName>
    </submittedName>
</protein>
<evidence type="ECO:0000313" key="2">
    <source>
        <dbReference type="EMBL" id="ONK79799.1"/>
    </source>
</evidence>
<organism evidence="2 3">
    <name type="scientific">Asparagus officinalis</name>
    <name type="common">Garden asparagus</name>
    <dbReference type="NCBI Taxonomy" id="4686"/>
    <lineage>
        <taxon>Eukaryota</taxon>
        <taxon>Viridiplantae</taxon>
        <taxon>Streptophyta</taxon>
        <taxon>Embryophyta</taxon>
        <taxon>Tracheophyta</taxon>
        <taxon>Spermatophyta</taxon>
        <taxon>Magnoliopsida</taxon>
        <taxon>Liliopsida</taxon>
        <taxon>Asparagales</taxon>
        <taxon>Asparagaceae</taxon>
        <taxon>Asparagoideae</taxon>
        <taxon>Asparagus</taxon>
    </lineage>
</organism>
<dbReference type="AlphaFoldDB" id="A0A5P1FS34"/>
<accession>A0A5P1FS34</accession>
<feature type="compositionally biased region" description="Basic residues" evidence="1">
    <location>
        <begin position="450"/>
        <end position="459"/>
    </location>
</feature>
<dbReference type="Gramene" id="ONK79799">
    <property type="protein sequence ID" value="ONK79799"/>
    <property type="gene ID" value="A4U43_C01F10190"/>
</dbReference>